<dbReference type="PANTHER" id="PTHR13504">
    <property type="entry name" value="FIDO DOMAIN-CONTAINING PROTEIN DDB_G0283145"/>
    <property type="match status" value="1"/>
</dbReference>
<evidence type="ECO:0000259" key="1">
    <source>
        <dbReference type="PROSITE" id="PS51459"/>
    </source>
</evidence>
<gene>
    <name evidence="2" type="ORF">CLV58_12456</name>
</gene>
<evidence type="ECO:0000313" key="2">
    <source>
        <dbReference type="EMBL" id="PRY30435.1"/>
    </source>
</evidence>
<dbReference type="InterPro" id="IPR003812">
    <property type="entry name" value="Fido"/>
</dbReference>
<feature type="domain" description="Fido" evidence="1">
    <location>
        <begin position="1"/>
        <end position="81"/>
    </location>
</feature>
<dbReference type="Gene3D" id="1.10.10.10">
    <property type="entry name" value="Winged helix-like DNA-binding domain superfamily/Winged helix DNA-binding domain"/>
    <property type="match status" value="1"/>
</dbReference>
<dbReference type="EMBL" id="PVTE01000024">
    <property type="protein sequence ID" value="PRY30435.1"/>
    <property type="molecule type" value="Genomic_DNA"/>
</dbReference>
<organism evidence="2 3">
    <name type="scientific">Spirosoma oryzae</name>
    <dbReference type="NCBI Taxonomy" id="1469603"/>
    <lineage>
        <taxon>Bacteria</taxon>
        <taxon>Pseudomonadati</taxon>
        <taxon>Bacteroidota</taxon>
        <taxon>Cytophagia</taxon>
        <taxon>Cytophagales</taxon>
        <taxon>Cytophagaceae</taxon>
        <taxon>Spirosoma</taxon>
    </lineage>
</organism>
<dbReference type="PROSITE" id="PS51459">
    <property type="entry name" value="FIDO"/>
    <property type="match status" value="1"/>
</dbReference>
<evidence type="ECO:0000313" key="3">
    <source>
        <dbReference type="Proteomes" id="UP000238375"/>
    </source>
</evidence>
<dbReference type="InterPro" id="IPR040198">
    <property type="entry name" value="Fido_containing"/>
</dbReference>
<proteinExistence type="predicted"/>
<sequence length="189" mass="21410">MPTVVHAGIAHLYFELIHPFEDGNGRIGRTNAEKALAVGARQSLTTALSSTIERDKKAYYQASERVNSSLDITEWLLYFSQKILEAQGYVQQMITFVVYKARYFGTYRVRLNDRQTKVALRLFREGLTGFSGGLSAENYIRIAKTSRATATRDLAEMVELGALMKQGKLRHTRYYLPADARLSAEKPHE</sequence>
<dbReference type="AlphaFoldDB" id="A0A2T0SAI0"/>
<accession>A0A2T0SAI0</accession>
<name>A0A2T0SAI0_9BACT</name>
<dbReference type="InterPro" id="IPR036388">
    <property type="entry name" value="WH-like_DNA-bd_sf"/>
</dbReference>
<comment type="caution">
    <text evidence="2">The sequence shown here is derived from an EMBL/GenBank/DDBJ whole genome shotgun (WGS) entry which is preliminary data.</text>
</comment>
<dbReference type="PANTHER" id="PTHR13504:SF33">
    <property type="entry name" value="FIC FAMILY PROTEIN"/>
    <property type="match status" value="1"/>
</dbReference>
<dbReference type="Pfam" id="PF02661">
    <property type="entry name" value="Fic"/>
    <property type="match status" value="1"/>
</dbReference>
<reference evidence="2 3" key="1">
    <citation type="submission" date="2018-03" db="EMBL/GenBank/DDBJ databases">
        <title>Genomic Encyclopedia of Archaeal and Bacterial Type Strains, Phase II (KMG-II): from individual species to whole genera.</title>
        <authorList>
            <person name="Goeker M."/>
        </authorList>
    </citation>
    <scope>NUCLEOTIDE SEQUENCE [LARGE SCALE GENOMIC DNA]</scope>
    <source>
        <strain evidence="2 3">DSM 28354</strain>
    </source>
</reference>
<dbReference type="SUPFAM" id="SSF140931">
    <property type="entry name" value="Fic-like"/>
    <property type="match status" value="1"/>
</dbReference>
<dbReference type="Gene3D" id="1.10.3290.10">
    <property type="entry name" value="Fido-like domain"/>
    <property type="match status" value="1"/>
</dbReference>
<protein>
    <submittedName>
        <fullName evidence="2">Fic/DOC family protein</fullName>
    </submittedName>
</protein>
<dbReference type="Proteomes" id="UP000238375">
    <property type="component" value="Unassembled WGS sequence"/>
</dbReference>
<keyword evidence="3" id="KW-1185">Reference proteome</keyword>
<dbReference type="InterPro" id="IPR036597">
    <property type="entry name" value="Fido-like_dom_sf"/>
</dbReference>